<dbReference type="Pfam" id="PF09864">
    <property type="entry name" value="MliC"/>
    <property type="match status" value="1"/>
</dbReference>
<sequence length="118" mass="12175">MTLHARGLALALVLASLPVAASVSVAADIQSVAASSEAARSFAYRCEDGTRLSASFSPAGQGQGTADIAFADGRKVVLPQAVSADGGRYVKDDIEFWIKGNGAMLTIADKMTNCTTHD</sequence>
<feature type="signal peptide" evidence="5">
    <location>
        <begin position="1"/>
        <end position="21"/>
    </location>
</feature>
<keyword evidence="8" id="KW-1185">Reference proteome</keyword>
<dbReference type="Gene3D" id="2.40.128.200">
    <property type="match status" value="1"/>
</dbReference>
<proteinExistence type="predicted"/>
<evidence type="ECO:0000256" key="3">
    <source>
        <dbReference type="ARBA" id="ARBA00023139"/>
    </source>
</evidence>
<keyword evidence="2" id="KW-0472">Membrane</keyword>
<evidence type="ECO:0000256" key="1">
    <source>
        <dbReference type="ARBA" id="ARBA00022729"/>
    </source>
</evidence>
<dbReference type="InterPro" id="IPR036328">
    <property type="entry name" value="MliC_sf"/>
</dbReference>
<evidence type="ECO:0000256" key="4">
    <source>
        <dbReference type="ARBA" id="ARBA00023288"/>
    </source>
</evidence>
<evidence type="ECO:0000256" key="2">
    <source>
        <dbReference type="ARBA" id="ARBA00023136"/>
    </source>
</evidence>
<dbReference type="Proteomes" id="UP001596150">
    <property type="component" value="Unassembled WGS sequence"/>
</dbReference>
<evidence type="ECO:0000259" key="6">
    <source>
        <dbReference type="Pfam" id="PF09864"/>
    </source>
</evidence>
<protein>
    <submittedName>
        <fullName evidence="7">MliC family protein</fullName>
    </submittedName>
</protein>
<dbReference type="EMBL" id="JBHSML010000003">
    <property type="protein sequence ID" value="MFC5516016.1"/>
    <property type="molecule type" value="Genomic_DNA"/>
</dbReference>
<name>A0ABW0PTP4_9HYPH</name>
<evidence type="ECO:0000313" key="7">
    <source>
        <dbReference type="EMBL" id="MFC5516016.1"/>
    </source>
</evidence>
<comment type="caution">
    <text evidence="7">The sequence shown here is derived from an EMBL/GenBank/DDBJ whole genome shotgun (WGS) entry which is preliminary data.</text>
</comment>
<evidence type="ECO:0000313" key="8">
    <source>
        <dbReference type="Proteomes" id="UP001596150"/>
    </source>
</evidence>
<keyword evidence="1 5" id="KW-0732">Signal</keyword>
<reference evidence="8" key="1">
    <citation type="journal article" date="2019" name="Int. J. Syst. Evol. Microbiol.">
        <title>The Global Catalogue of Microorganisms (GCM) 10K type strain sequencing project: providing services to taxonomists for standard genome sequencing and annotation.</title>
        <authorList>
            <consortium name="The Broad Institute Genomics Platform"/>
            <consortium name="The Broad Institute Genome Sequencing Center for Infectious Disease"/>
            <person name="Wu L."/>
            <person name="Ma J."/>
        </authorList>
    </citation>
    <scope>NUCLEOTIDE SEQUENCE [LARGE SCALE GENOMIC DNA]</scope>
    <source>
        <strain evidence="8">KACC 12633</strain>
    </source>
</reference>
<keyword evidence="4" id="KW-0449">Lipoprotein</keyword>
<dbReference type="SUPFAM" id="SSF141488">
    <property type="entry name" value="YdhA-like"/>
    <property type="match status" value="1"/>
</dbReference>
<organism evidence="7 8">
    <name type="scientific">Kaistia terrae</name>
    <dbReference type="NCBI Taxonomy" id="537017"/>
    <lineage>
        <taxon>Bacteria</taxon>
        <taxon>Pseudomonadati</taxon>
        <taxon>Pseudomonadota</taxon>
        <taxon>Alphaproteobacteria</taxon>
        <taxon>Hyphomicrobiales</taxon>
        <taxon>Kaistiaceae</taxon>
        <taxon>Kaistia</taxon>
    </lineage>
</organism>
<feature type="chain" id="PRO_5047540137" evidence="5">
    <location>
        <begin position="22"/>
        <end position="118"/>
    </location>
</feature>
<evidence type="ECO:0000256" key="5">
    <source>
        <dbReference type="SAM" id="SignalP"/>
    </source>
</evidence>
<dbReference type="RefSeq" id="WP_266341773.1">
    <property type="nucleotide sequence ID" value="NZ_JAPKNH010000001.1"/>
</dbReference>
<feature type="domain" description="C-type lysozyme inhibitor" evidence="6">
    <location>
        <begin position="44"/>
        <end position="110"/>
    </location>
</feature>
<keyword evidence="3" id="KW-0564">Palmitate</keyword>
<gene>
    <name evidence="7" type="ORF">ACFPP9_09575</name>
</gene>
<accession>A0ABW0PTP4</accession>
<dbReference type="InterPro" id="IPR018660">
    <property type="entry name" value="MliC"/>
</dbReference>